<feature type="compositionally biased region" description="Polar residues" evidence="5">
    <location>
        <begin position="210"/>
        <end position="223"/>
    </location>
</feature>
<feature type="transmembrane region" description="Helical" evidence="6">
    <location>
        <begin position="1836"/>
        <end position="1858"/>
    </location>
</feature>
<gene>
    <name evidence="8" type="ORF">PR002_g2569</name>
</gene>
<feature type="compositionally biased region" description="Basic and acidic residues" evidence="5">
    <location>
        <begin position="1026"/>
        <end position="1038"/>
    </location>
</feature>
<feature type="compositionally biased region" description="Polar residues" evidence="5">
    <location>
        <begin position="447"/>
        <end position="467"/>
    </location>
</feature>
<feature type="compositionally biased region" description="Acidic residues" evidence="5">
    <location>
        <begin position="377"/>
        <end position="390"/>
    </location>
</feature>
<dbReference type="InterPro" id="IPR007632">
    <property type="entry name" value="Anoctamin"/>
</dbReference>
<feature type="domain" description="Anoctamin transmembrane" evidence="7">
    <location>
        <begin position="1626"/>
        <end position="2068"/>
    </location>
</feature>
<keyword evidence="4 6" id="KW-0472">Membrane</keyword>
<name>A0A6A3NTK7_9STRA</name>
<keyword evidence="2 6" id="KW-0812">Transmembrane</keyword>
<evidence type="ECO:0000256" key="4">
    <source>
        <dbReference type="ARBA" id="ARBA00023136"/>
    </source>
</evidence>
<feature type="region of interest" description="Disordered" evidence="5">
    <location>
        <begin position="354"/>
        <end position="394"/>
    </location>
</feature>
<feature type="compositionally biased region" description="Low complexity" evidence="5">
    <location>
        <begin position="836"/>
        <end position="847"/>
    </location>
</feature>
<feature type="region of interest" description="Disordered" evidence="5">
    <location>
        <begin position="425"/>
        <end position="565"/>
    </location>
</feature>
<feature type="region of interest" description="Disordered" evidence="5">
    <location>
        <begin position="722"/>
        <end position="741"/>
    </location>
</feature>
<feature type="transmembrane region" description="Helical" evidence="6">
    <location>
        <begin position="1879"/>
        <end position="1901"/>
    </location>
</feature>
<feature type="compositionally biased region" description="Low complexity" evidence="5">
    <location>
        <begin position="1039"/>
        <end position="1053"/>
    </location>
</feature>
<dbReference type="Pfam" id="PF04547">
    <property type="entry name" value="Anoctamin"/>
    <property type="match status" value="1"/>
</dbReference>
<evidence type="ECO:0000313" key="8">
    <source>
        <dbReference type="EMBL" id="KAE9044846.1"/>
    </source>
</evidence>
<evidence type="ECO:0000256" key="2">
    <source>
        <dbReference type="ARBA" id="ARBA00022692"/>
    </source>
</evidence>
<feature type="compositionally biased region" description="Low complexity" evidence="5">
    <location>
        <begin position="127"/>
        <end position="145"/>
    </location>
</feature>
<evidence type="ECO:0000256" key="6">
    <source>
        <dbReference type="SAM" id="Phobius"/>
    </source>
</evidence>
<feature type="region of interest" description="Disordered" evidence="5">
    <location>
        <begin position="1012"/>
        <end position="1073"/>
    </location>
</feature>
<feature type="transmembrane region" description="Helical" evidence="6">
    <location>
        <begin position="1950"/>
        <end position="1973"/>
    </location>
</feature>
<evidence type="ECO:0000256" key="5">
    <source>
        <dbReference type="SAM" id="MobiDB-lite"/>
    </source>
</evidence>
<feature type="region of interest" description="Disordered" evidence="5">
    <location>
        <begin position="118"/>
        <end position="148"/>
    </location>
</feature>
<dbReference type="GO" id="GO:0005254">
    <property type="term" value="F:chloride channel activity"/>
    <property type="evidence" value="ECO:0007669"/>
    <property type="project" value="TreeGrafter"/>
</dbReference>
<feature type="region of interest" description="Disordered" evidence="5">
    <location>
        <begin position="42"/>
        <end position="88"/>
    </location>
</feature>
<feature type="region of interest" description="Disordered" evidence="5">
    <location>
        <begin position="969"/>
        <end position="998"/>
    </location>
</feature>
<evidence type="ECO:0000256" key="3">
    <source>
        <dbReference type="ARBA" id="ARBA00022989"/>
    </source>
</evidence>
<feature type="region of interest" description="Disordered" evidence="5">
    <location>
        <begin position="834"/>
        <end position="859"/>
    </location>
</feature>
<dbReference type="PANTHER" id="PTHR12308:SF73">
    <property type="entry name" value="ANOCTAMIN"/>
    <property type="match status" value="1"/>
</dbReference>
<proteinExistence type="predicted"/>
<feature type="transmembrane region" description="Helical" evidence="6">
    <location>
        <begin position="2033"/>
        <end position="2052"/>
    </location>
</feature>
<feature type="compositionally biased region" description="Polar residues" evidence="5">
    <location>
        <begin position="425"/>
        <end position="434"/>
    </location>
</feature>
<protein>
    <recommendedName>
        <fullName evidence="7">Anoctamin transmembrane domain-containing protein</fullName>
    </recommendedName>
</protein>
<feature type="transmembrane region" description="Helical" evidence="6">
    <location>
        <begin position="1643"/>
        <end position="1662"/>
    </location>
</feature>
<keyword evidence="3 6" id="KW-1133">Transmembrane helix</keyword>
<feature type="transmembrane region" description="Helical" evidence="6">
    <location>
        <begin position="1674"/>
        <end position="1692"/>
    </location>
</feature>
<feature type="compositionally biased region" description="Basic and acidic residues" evidence="5">
    <location>
        <begin position="241"/>
        <end position="252"/>
    </location>
</feature>
<feature type="transmembrane region" description="Helical" evidence="6">
    <location>
        <begin position="1748"/>
        <end position="1773"/>
    </location>
</feature>
<feature type="compositionally biased region" description="Acidic residues" evidence="5">
    <location>
        <begin position="517"/>
        <end position="527"/>
    </location>
</feature>
<accession>A0A6A3NTK7</accession>
<dbReference type="Proteomes" id="UP000435112">
    <property type="component" value="Unassembled WGS sequence"/>
</dbReference>
<feature type="compositionally biased region" description="Low complexity" evidence="5">
    <location>
        <begin position="296"/>
        <end position="310"/>
    </location>
</feature>
<comment type="caution">
    <text evidence="8">The sequence shown here is derived from an EMBL/GenBank/DDBJ whole genome shotgun (WGS) entry which is preliminary data.</text>
</comment>
<evidence type="ECO:0000256" key="1">
    <source>
        <dbReference type="ARBA" id="ARBA00004141"/>
    </source>
</evidence>
<dbReference type="GO" id="GO:0016020">
    <property type="term" value="C:membrane"/>
    <property type="evidence" value="ECO:0007669"/>
    <property type="project" value="UniProtKB-SubCell"/>
</dbReference>
<dbReference type="EMBL" id="QXFU01000088">
    <property type="protein sequence ID" value="KAE9044846.1"/>
    <property type="molecule type" value="Genomic_DNA"/>
</dbReference>
<feature type="transmembrane region" description="Helical" evidence="6">
    <location>
        <begin position="1997"/>
        <end position="2021"/>
    </location>
</feature>
<comment type="subcellular location">
    <subcellularLocation>
        <location evidence="1">Membrane</location>
        <topology evidence="1">Multi-pass membrane protein</topology>
    </subcellularLocation>
</comment>
<organism evidence="8 9">
    <name type="scientific">Phytophthora rubi</name>
    <dbReference type="NCBI Taxonomy" id="129364"/>
    <lineage>
        <taxon>Eukaryota</taxon>
        <taxon>Sar</taxon>
        <taxon>Stramenopiles</taxon>
        <taxon>Oomycota</taxon>
        <taxon>Peronosporomycetes</taxon>
        <taxon>Peronosporales</taxon>
        <taxon>Peronosporaceae</taxon>
        <taxon>Phytophthora</taxon>
    </lineage>
</organism>
<sequence>MAASSNRVTGDAAADDEFSSFAAAERLSDPFGDVYGADADFGDFVGGSQPADSSSLMSFSPLTGPASSSEPPTLLPSISGETDPFADITGGLRQQEKTSTTPSAARAAILDLVWGSSSQETDTNPLAASVGSTSGRSRTASSPSGFTLPQTLPMATKFASFPAAAGEKETGDLLSFSPVQTSTLSDPFFGIEGESKTAFGDDELFTLTATPTTPQSEASSSLRGSFASLHEAVKPPGEVVGEARDPFGERTTRSFGSLNSSFVGAGGMEEHNGTQTSFGAFAAGFADGVENSSVTPRQSPSSAPPSLRSSFKMTDGFLGFAPASAADDSDEVDPFAEAGLAAPEEVPLAEALAAWSSSADPTAEVDGEGTEEKDGEGSVADEEVQDENVGDDQGSVIAAVENVGGVNHATSASLEATALDDWQSVGTATLSPAQPTDEEEPAAGILTTEQGTTNVVAVESPATTNDSRTADEQSFMPFTDSIDHGKTIESNESEAGLVSPTETNEDKFHALGIQDGAFDDDESDSDEVMWPSTQSSADTKDSFELEDNTVGFSAPATDITFGSSDLTHMDSFPGAASSPQHDPLSISPIAAAELSTGTDQLDDNSGREAKDSQEQFVEMDDGDSFGDFGNFEAVVPATSSTKAPNASAAWGSFPSPTHAQSMAVEGDTDSFGDFVVAAPSTAVTSPATAAFEDGGFGNFAQSGETGGDDDFDHFGDFTQGSANDADGFDDFQQSSSPSTFDEDGDGFGDFAPVVTPVTTAAPTISIPLLSKNDLSTFFKEAFPTQPLPTISIDQPESQDEDETNIIREASTDFIQDVFRSMCEEYISIVTATGRQSSSSSGSLSSASEATDGGERVRLGRKTTRASKYIKYVLSEKIQEASRQNGIFPHGSERHQTYMGFTASGDADRMRAALKELQDALFHNSVNDAMMRIAKQAALSAKAKIAEQAAQQQANSRGGSLFSTTRHLLSRGGSAAGTHGPGSSGNDNKADHAGADTPTGASVQKLARFSFTNSHDEAASQRGASSGDERGSEGSDHTGHSSGSDSEAVSSVGDSRTRSQNFSGSGSGSSNGGLMKKFQDRFSFASSRHRPRFVSLRREGQSGEEVRKMELNLDAISGGLDEVKWKCAMFLYDVEEVAHVAPSQISIVAYPSKQPLAGKTDRSALTKLVKPDTVWTVDIGANNSDMLNECFLGPCSSNKRQRRHKPILQTAPSSVLNDPASEMEGAVETPVDEHAIQVEVSPKSKPASIFYKFGGVSDAYENTMFENDLVMIFPLREGGETKKPDSFTVQAFVDLLLGKDTKHSRHPFQRVLRTPRCFLDENGTDMVEAISPRRSGAGDTSIEVERQLLEAEYEKFVGSTGATTERRFCELVATAISRRVQLACGLTTRMFLSCDGDEIIMSVKSENDDLRVEADRTNYRLQLSNKPFDDMLHRDKILDLKREIGANGWQKSLDHLRSKRGTTIDASDSPEMDPLLVSCGDEFHPLTRKALRRWGHREEADGMFSDDDNHSQTAWNRFWSSIFSIHHDPMTYFAPFADYRHEPEFQPYFRRYPLNWGGKKEQTLFTQKDRIRLASGIVDRHLNLDALQDAGFLKSQMFALHDEAALNELRATWALNVKMLYQPLHKIRFYFGEKIALYFAWLEFYTKMLIFPAIAGIITIIYVEERDEKKNNNNRGYFLVAFAIFIVIWSSTFSEFWKRKNGLLGSIWGCHGFNEVFRYRPQFRGTKSYHPVTDAEELTYESRAKRHRWFVVSVAVVTVMVGIVIAALAGLFVLKHYINDGNNLRNVDIKYRTPMTLAVTVGNALQIIVLNMVYRRVAGMLNDLENHRTDAEYENYLAIKVFLFQFCNSFASFFYIAFFKREVEDSCLYNDNCMKELRDQLLVLFIVRIVMGNATEVMIPYMKYRFQLYREDKSQKDKKKLGRNLIETQAKLAPYESNEAFEDYNELAIQFGFHSLFVVAFPLTPLLALVNNIIEVHVDASKLCFGCRRPFPHPAKSIGVWFYIFRFMTYMTVGTNAALILWTSDLFENYSGTVKAFSFVVVWQVGMAISLFIERTVPDVPHHLDALLERYDHIVNVVFKNLSEGDASHLNEVSENLDLTIYPNDQWEGKSGEVKTVVELRNQENEVRAAGYPHHTLEAVTESNRNVEEPTA</sequence>
<feature type="compositionally biased region" description="Polar residues" evidence="5">
    <location>
        <begin position="50"/>
        <end position="71"/>
    </location>
</feature>
<feature type="region of interest" description="Disordered" evidence="5">
    <location>
        <begin position="210"/>
        <end position="252"/>
    </location>
</feature>
<feature type="transmembrane region" description="Helical" evidence="6">
    <location>
        <begin position="1794"/>
        <end position="1816"/>
    </location>
</feature>
<reference evidence="8 9" key="1">
    <citation type="submission" date="2018-09" db="EMBL/GenBank/DDBJ databases">
        <title>Genomic investigation of the strawberry pathogen Phytophthora fragariae indicates pathogenicity is determined by transcriptional variation in three key races.</title>
        <authorList>
            <person name="Adams T.M."/>
            <person name="Armitage A.D."/>
            <person name="Sobczyk M.K."/>
            <person name="Bates H.J."/>
            <person name="Dunwell J.M."/>
            <person name="Nellist C.F."/>
            <person name="Harrison R.J."/>
        </authorList>
    </citation>
    <scope>NUCLEOTIDE SEQUENCE [LARGE SCALE GENOMIC DNA]</scope>
    <source>
        <strain evidence="8 9">SCRP324</strain>
    </source>
</reference>
<dbReference type="InterPro" id="IPR049452">
    <property type="entry name" value="Anoctamin_TM"/>
</dbReference>
<evidence type="ECO:0000313" key="9">
    <source>
        <dbReference type="Proteomes" id="UP000435112"/>
    </source>
</evidence>
<feature type="region of interest" description="Disordered" evidence="5">
    <location>
        <begin position="290"/>
        <end position="310"/>
    </location>
</feature>
<evidence type="ECO:0000259" key="7">
    <source>
        <dbReference type="Pfam" id="PF04547"/>
    </source>
</evidence>
<dbReference type="OrthoDB" id="296386at2759"/>
<dbReference type="PANTHER" id="PTHR12308">
    <property type="entry name" value="ANOCTAMIN"/>
    <property type="match status" value="1"/>
</dbReference>